<evidence type="ECO:0000313" key="8">
    <source>
        <dbReference type="Proteomes" id="UP001317963"/>
    </source>
</evidence>
<dbReference type="InterPro" id="IPR044957">
    <property type="entry name" value="Ribosomal_bL32_bact"/>
</dbReference>
<proteinExistence type="inferred from homology"/>
<feature type="compositionally biased region" description="Polar residues" evidence="6">
    <location>
        <begin position="25"/>
        <end position="34"/>
    </location>
</feature>
<organism evidence="7 8">
    <name type="scientific">Candidatus Paraluminiphilus aquimaris</name>
    <dbReference type="NCBI Taxonomy" id="2518994"/>
    <lineage>
        <taxon>Bacteria</taxon>
        <taxon>Pseudomonadati</taxon>
        <taxon>Pseudomonadota</taxon>
        <taxon>Gammaproteobacteria</taxon>
        <taxon>Cellvibrionales</taxon>
        <taxon>Halieaceae</taxon>
        <taxon>Candidatus Paraluminiphilus</taxon>
    </lineage>
</organism>
<keyword evidence="8" id="KW-1185">Reference proteome</keyword>
<feature type="compositionally biased region" description="Basic residues" evidence="6">
    <location>
        <begin position="7"/>
        <end position="16"/>
    </location>
</feature>
<evidence type="ECO:0000256" key="5">
    <source>
        <dbReference type="HAMAP-Rule" id="MF_00340"/>
    </source>
</evidence>
<keyword evidence="2 5" id="KW-0689">Ribosomal protein</keyword>
<evidence type="ECO:0000256" key="2">
    <source>
        <dbReference type="ARBA" id="ARBA00022980"/>
    </source>
</evidence>
<dbReference type="HAMAP" id="MF_00340">
    <property type="entry name" value="Ribosomal_bL32"/>
    <property type="match status" value="1"/>
</dbReference>
<comment type="similarity">
    <text evidence="1 5">Belongs to the bacterial ribosomal protein bL32 family.</text>
</comment>
<dbReference type="InterPro" id="IPR011332">
    <property type="entry name" value="Ribosomal_zn-bd"/>
</dbReference>
<dbReference type="EMBL" id="CP036501">
    <property type="protein sequence ID" value="UZP74885.1"/>
    <property type="molecule type" value="Genomic_DNA"/>
</dbReference>
<evidence type="ECO:0000256" key="1">
    <source>
        <dbReference type="ARBA" id="ARBA00008560"/>
    </source>
</evidence>
<dbReference type="InterPro" id="IPR002677">
    <property type="entry name" value="Ribosomal_bL32"/>
</dbReference>
<dbReference type="PANTHER" id="PTHR35534:SF1">
    <property type="entry name" value="LARGE RIBOSOMAL SUBUNIT PROTEIN BL32"/>
    <property type="match status" value="1"/>
</dbReference>
<gene>
    <name evidence="5" type="primary">rpmF</name>
    <name evidence="7" type="ORF">E0F26_09110</name>
</gene>
<accession>A0ABY6Q8L6</accession>
<evidence type="ECO:0000256" key="4">
    <source>
        <dbReference type="ARBA" id="ARBA00035178"/>
    </source>
</evidence>
<reference evidence="7 8" key="1">
    <citation type="submission" date="2019-02" db="EMBL/GenBank/DDBJ databases">
        <title>Halieaceae_genomes.</title>
        <authorList>
            <person name="Li S.-H."/>
        </authorList>
    </citation>
    <scope>NUCLEOTIDE SEQUENCE [LARGE SCALE GENOMIC DNA]</scope>
    <source>
        <strain evidence="7 8">JH123</strain>
    </source>
</reference>
<protein>
    <recommendedName>
        <fullName evidence="4 5">Large ribosomal subunit protein bL32</fullName>
    </recommendedName>
</protein>
<dbReference type="RefSeq" id="WP_279241346.1">
    <property type="nucleotide sequence ID" value="NZ_CP036501.1"/>
</dbReference>
<sequence length="60" mass="6732">MAVQQNRKTRSKRGMRRSHDALGGSTLTVDSTSGETRRRHHVSADGFYKGEKVLDTNNDD</sequence>
<dbReference type="PANTHER" id="PTHR35534">
    <property type="entry name" value="50S RIBOSOMAL PROTEIN L32"/>
    <property type="match status" value="1"/>
</dbReference>
<dbReference type="SUPFAM" id="SSF57829">
    <property type="entry name" value="Zn-binding ribosomal proteins"/>
    <property type="match status" value="1"/>
</dbReference>
<dbReference type="NCBIfam" id="TIGR01031">
    <property type="entry name" value="rpmF_bact"/>
    <property type="match status" value="1"/>
</dbReference>
<feature type="region of interest" description="Disordered" evidence="6">
    <location>
        <begin position="1"/>
        <end position="60"/>
    </location>
</feature>
<name>A0ABY6Q8L6_9GAMM</name>
<dbReference type="GO" id="GO:0005840">
    <property type="term" value="C:ribosome"/>
    <property type="evidence" value="ECO:0007669"/>
    <property type="project" value="UniProtKB-KW"/>
</dbReference>
<keyword evidence="3 5" id="KW-0687">Ribonucleoprotein</keyword>
<dbReference type="Pfam" id="PF01783">
    <property type="entry name" value="Ribosomal_L32p"/>
    <property type="match status" value="1"/>
</dbReference>
<dbReference type="Proteomes" id="UP001317963">
    <property type="component" value="Chromosome"/>
</dbReference>
<evidence type="ECO:0000256" key="6">
    <source>
        <dbReference type="SAM" id="MobiDB-lite"/>
    </source>
</evidence>
<evidence type="ECO:0000313" key="7">
    <source>
        <dbReference type="EMBL" id="UZP74885.1"/>
    </source>
</evidence>
<evidence type="ECO:0000256" key="3">
    <source>
        <dbReference type="ARBA" id="ARBA00023274"/>
    </source>
</evidence>